<evidence type="ECO:0000313" key="1">
    <source>
        <dbReference type="EMBL" id="KAG1338530.1"/>
    </source>
</evidence>
<sequence length="116" mass="13602">MANIEMINIERAEASKAAEEVQGYKVEVSHLLAKVGRLQEVLQREERTSANLRVVLTLKEKRREEVEINSTEEKKRAREEAISFFKSSEELREIKMAFAQEAFIKRFASQELRRDF</sequence>
<dbReference type="EMBL" id="CM017875">
    <property type="protein sequence ID" value="KAG1338530.1"/>
    <property type="molecule type" value="Genomic_DNA"/>
</dbReference>
<organism evidence="1 2">
    <name type="scientific">Cocos nucifera</name>
    <name type="common">Coconut palm</name>
    <dbReference type="NCBI Taxonomy" id="13894"/>
    <lineage>
        <taxon>Eukaryota</taxon>
        <taxon>Viridiplantae</taxon>
        <taxon>Streptophyta</taxon>
        <taxon>Embryophyta</taxon>
        <taxon>Tracheophyta</taxon>
        <taxon>Spermatophyta</taxon>
        <taxon>Magnoliopsida</taxon>
        <taxon>Liliopsida</taxon>
        <taxon>Arecaceae</taxon>
        <taxon>Arecoideae</taxon>
        <taxon>Cocoseae</taxon>
        <taxon>Attaleinae</taxon>
        <taxon>Cocos</taxon>
    </lineage>
</organism>
<protein>
    <submittedName>
        <fullName evidence="1">Uncharacterized protein</fullName>
    </submittedName>
</protein>
<dbReference type="Proteomes" id="UP000797356">
    <property type="component" value="Chromosome 4"/>
</dbReference>
<accession>A0A8K0I5U7</accession>
<proteinExistence type="predicted"/>
<dbReference type="AlphaFoldDB" id="A0A8K0I5U7"/>
<gene>
    <name evidence="1" type="ORF">COCNU_04G008360</name>
</gene>
<reference evidence="1" key="2">
    <citation type="submission" date="2019-07" db="EMBL/GenBank/DDBJ databases">
        <authorList>
            <person name="Yang Y."/>
            <person name="Bocs S."/>
            <person name="Baudouin L."/>
        </authorList>
    </citation>
    <scope>NUCLEOTIDE SEQUENCE</scope>
    <source>
        <tissue evidence="1">Spear leaf of Hainan Tall coconut</tissue>
    </source>
</reference>
<comment type="caution">
    <text evidence="1">The sequence shown here is derived from an EMBL/GenBank/DDBJ whole genome shotgun (WGS) entry which is preliminary data.</text>
</comment>
<evidence type="ECO:0000313" key="2">
    <source>
        <dbReference type="Proteomes" id="UP000797356"/>
    </source>
</evidence>
<reference evidence="1" key="1">
    <citation type="journal article" date="2017" name="Gigascience">
        <title>The genome draft of coconut (Cocos nucifera).</title>
        <authorList>
            <person name="Xiao Y."/>
            <person name="Xu P."/>
            <person name="Fan H."/>
            <person name="Baudouin L."/>
            <person name="Xia W."/>
            <person name="Bocs S."/>
            <person name="Xu J."/>
            <person name="Li Q."/>
            <person name="Guo A."/>
            <person name="Zhou L."/>
            <person name="Li J."/>
            <person name="Wu Y."/>
            <person name="Ma Z."/>
            <person name="Armero A."/>
            <person name="Issali A.E."/>
            <person name="Liu N."/>
            <person name="Peng M."/>
            <person name="Yang Y."/>
        </authorList>
    </citation>
    <scope>NUCLEOTIDE SEQUENCE</scope>
    <source>
        <tissue evidence="1">Spear leaf of Hainan Tall coconut</tissue>
    </source>
</reference>
<name>A0A8K0I5U7_COCNU</name>
<keyword evidence="2" id="KW-1185">Reference proteome</keyword>